<sequence length="312" mass="34814">MSKNWLSSSLGLTGSSQRSLIQTVRPIFERFASDCGVNYSMVPFSKEFYDACCEDGRRRDIPVDSLLPYIHVGSCLINMAYGYLPDQSTQTFLALYTALLVYVDDAFFDDIDAIRYFHKRFITGQPQATPALDSLVKLLQEVPEHYDDLAANIILTSSLNFITAPVFDYDLKSTTIPPRANKFVYFSRLLSGAAEAFALFIFPRGIPFQAYAYALPELMVFASGCNDVLSFYKEEAVGEMANFVSHIAGCNQVNKIVALQALANDNAAAINLAANLLKGSDKAAHDTMKTWLQGYINFHFSCGRYKLHELFP</sequence>
<proteinExistence type="predicted"/>
<evidence type="ECO:0000313" key="2">
    <source>
        <dbReference type="Proteomes" id="UP000308600"/>
    </source>
</evidence>
<organism evidence="1 2">
    <name type="scientific">Pluteus cervinus</name>
    <dbReference type="NCBI Taxonomy" id="181527"/>
    <lineage>
        <taxon>Eukaryota</taxon>
        <taxon>Fungi</taxon>
        <taxon>Dikarya</taxon>
        <taxon>Basidiomycota</taxon>
        <taxon>Agaricomycotina</taxon>
        <taxon>Agaricomycetes</taxon>
        <taxon>Agaricomycetidae</taxon>
        <taxon>Agaricales</taxon>
        <taxon>Pluteineae</taxon>
        <taxon>Pluteaceae</taxon>
        <taxon>Pluteus</taxon>
    </lineage>
</organism>
<gene>
    <name evidence="1" type="ORF">BDN72DRAFT_844432</name>
</gene>
<evidence type="ECO:0000313" key="1">
    <source>
        <dbReference type="EMBL" id="TFK66361.1"/>
    </source>
</evidence>
<keyword evidence="2" id="KW-1185">Reference proteome</keyword>
<feature type="non-terminal residue" evidence="1">
    <location>
        <position position="312"/>
    </location>
</feature>
<reference evidence="1 2" key="1">
    <citation type="journal article" date="2019" name="Nat. Ecol. Evol.">
        <title>Megaphylogeny resolves global patterns of mushroom evolution.</title>
        <authorList>
            <person name="Varga T."/>
            <person name="Krizsan K."/>
            <person name="Foldi C."/>
            <person name="Dima B."/>
            <person name="Sanchez-Garcia M."/>
            <person name="Sanchez-Ramirez S."/>
            <person name="Szollosi G.J."/>
            <person name="Szarkandi J.G."/>
            <person name="Papp V."/>
            <person name="Albert L."/>
            <person name="Andreopoulos W."/>
            <person name="Angelini C."/>
            <person name="Antonin V."/>
            <person name="Barry K.W."/>
            <person name="Bougher N.L."/>
            <person name="Buchanan P."/>
            <person name="Buyck B."/>
            <person name="Bense V."/>
            <person name="Catcheside P."/>
            <person name="Chovatia M."/>
            <person name="Cooper J."/>
            <person name="Damon W."/>
            <person name="Desjardin D."/>
            <person name="Finy P."/>
            <person name="Geml J."/>
            <person name="Haridas S."/>
            <person name="Hughes K."/>
            <person name="Justo A."/>
            <person name="Karasinski D."/>
            <person name="Kautmanova I."/>
            <person name="Kiss B."/>
            <person name="Kocsube S."/>
            <person name="Kotiranta H."/>
            <person name="LaButti K.M."/>
            <person name="Lechner B.E."/>
            <person name="Liimatainen K."/>
            <person name="Lipzen A."/>
            <person name="Lukacs Z."/>
            <person name="Mihaltcheva S."/>
            <person name="Morgado L.N."/>
            <person name="Niskanen T."/>
            <person name="Noordeloos M.E."/>
            <person name="Ohm R.A."/>
            <person name="Ortiz-Santana B."/>
            <person name="Ovrebo C."/>
            <person name="Racz N."/>
            <person name="Riley R."/>
            <person name="Savchenko A."/>
            <person name="Shiryaev A."/>
            <person name="Soop K."/>
            <person name="Spirin V."/>
            <person name="Szebenyi C."/>
            <person name="Tomsovsky M."/>
            <person name="Tulloss R.E."/>
            <person name="Uehling J."/>
            <person name="Grigoriev I.V."/>
            <person name="Vagvolgyi C."/>
            <person name="Papp T."/>
            <person name="Martin F.M."/>
            <person name="Miettinen O."/>
            <person name="Hibbett D.S."/>
            <person name="Nagy L.G."/>
        </authorList>
    </citation>
    <scope>NUCLEOTIDE SEQUENCE [LARGE SCALE GENOMIC DNA]</scope>
    <source>
        <strain evidence="1 2">NL-1719</strain>
    </source>
</reference>
<protein>
    <submittedName>
        <fullName evidence="1">Terpenoid synthase</fullName>
    </submittedName>
</protein>
<dbReference type="EMBL" id="ML208407">
    <property type="protein sequence ID" value="TFK66361.1"/>
    <property type="molecule type" value="Genomic_DNA"/>
</dbReference>
<dbReference type="Proteomes" id="UP000308600">
    <property type="component" value="Unassembled WGS sequence"/>
</dbReference>
<name>A0ACD3ALD9_9AGAR</name>
<accession>A0ACD3ALD9</accession>